<dbReference type="InterPro" id="IPR046691">
    <property type="entry name" value="DUF6561"/>
</dbReference>
<dbReference type="EMBL" id="LR797369">
    <property type="protein sequence ID" value="CAB4210417.1"/>
    <property type="molecule type" value="Genomic_DNA"/>
</dbReference>
<dbReference type="EMBL" id="LR796945">
    <property type="protein sequence ID" value="CAB4176280.1"/>
    <property type="molecule type" value="Genomic_DNA"/>
</dbReference>
<evidence type="ECO:0000313" key="2">
    <source>
        <dbReference type="EMBL" id="CAB4176280.1"/>
    </source>
</evidence>
<dbReference type="Pfam" id="PF20198">
    <property type="entry name" value="DUF6561"/>
    <property type="match status" value="1"/>
</dbReference>
<evidence type="ECO:0000313" key="7">
    <source>
        <dbReference type="EMBL" id="CAB5227761.1"/>
    </source>
</evidence>
<reference evidence="6" key="1">
    <citation type="submission" date="2020-05" db="EMBL/GenBank/DDBJ databases">
        <authorList>
            <person name="Chiriac C."/>
            <person name="Salcher M."/>
            <person name="Ghai R."/>
            <person name="Kavagutti S V."/>
        </authorList>
    </citation>
    <scope>NUCLEOTIDE SEQUENCE</scope>
</reference>
<gene>
    <name evidence="3" type="ORF">UFOVP1065_50</name>
    <name evidence="4" type="ORF">UFOVP1198_19</name>
    <name evidence="5" type="ORF">UFOVP1418_11</name>
    <name evidence="7" type="ORF">UFOVP1524_139</name>
    <name evidence="6" type="ORF">UFOVP1651_139</name>
    <name evidence="1" type="ORF">UFOVP908_117</name>
    <name evidence="2" type="ORF">UFOVP990_19</name>
</gene>
<dbReference type="EMBL" id="LR797518">
    <property type="protein sequence ID" value="CAB4222748.1"/>
    <property type="molecule type" value="Genomic_DNA"/>
</dbReference>
<evidence type="ECO:0000313" key="3">
    <source>
        <dbReference type="EMBL" id="CAB4181681.1"/>
    </source>
</evidence>
<accession>A0A6J5T5A2</accession>
<organism evidence="6">
    <name type="scientific">uncultured Caudovirales phage</name>
    <dbReference type="NCBI Taxonomy" id="2100421"/>
    <lineage>
        <taxon>Viruses</taxon>
        <taxon>Duplodnaviria</taxon>
        <taxon>Heunggongvirae</taxon>
        <taxon>Uroviricota</taxon>
        <taxon>Caudoviricetes</taxon>
        <taxon>Peduoviridae</taxon>
        <taxon>Maltschvirus</taxon>
        <taxon>Maltschvirus maltsch</taxon>
    </lineage>
</organism>
<evidence type="ECO:0000313" key="1">
    <source>
        <dbReference type="EMBL" id="CAB4170682.1"/>
    </source>
</evidence>
<evidence type="ECO:0000313" key="5">
    <source>
        <dbReference type="EMBL" id="CAB4210417.1"/>
    </source>
</evidence>
<proteinExistence type="predicted"/>
<dbReference type="EMBL" id="LR797157">
    <property type="protein sequence ID" value="CAB4189875.1"/>
    <property type="molecule type" value="Genomic_DNA"/>
</dbReference>
<dbReference type="EMBL" id="LR798378">
    <property type="protein sequence ID" value="CAB5227761.1"/>
    <property type="molecule type" value="Genomic_DNA"/>
</dbReference>
<evidence type="ECO:0000313" key="4">
    <source>
        <dbReference type="EMBL" id="CAB4189875.1"/>
    </source>
</evidence>
<dbReference type="EMBL" id="LR796860">
    <property type="protein sequence ID" value="CAB4170682.1"/>
    <property type="molecule type" value="Genomic_DNA"/>
</dbReference>
<name>A0A6J5T5A2_9CAUD</name>
<sequence>MENSVQFVRLNTGEDLVSEVSEIENDDNKFYVLHNPMKIIYQMNMKGGGLTISLMQWVFARICEDQNFMLYPNDVVTMNKPSDGLEDYYWETVEHFTKMKDNLAKKTSFDNDVKDESDYLGELQEILTTFSSMNKKILH</sequence>
<protein>
    <submittedName>
        <fullName evidence="6">Uncharacterized protein</fullName>
    </submittedName>
</protein>
<dbReference type="EMBL" id="LR797021">
    <property type="protein sequence ID" value="CAB4181681.1"/>
    <property type="molecule type" value="Genomic_DNA"/>
</dbReference>
<evidence type="ECO:0000313" key="6">
    <source>
        <dbReference type="EMBL" id="CAB4222748.1"/>
    </source>
</evidence>
<dbReference type="Gene3D" id="2.30.30.100">
    <property type="match status" value="1"/>
</dbReference>